<dbReference type="Proteomes" id="UP000315010">
    <property type="component" value="Unassembled WGS sequence"/>
</dbReference>
<protein>
    <submittedName>
        <fullName evidence="2">Uncharacterized protein</fullName>
    </submittedName>
</protein>
<dbReference type="EMBL" id="SJPJ01000001">
    <property type="protein sequence ID" value="TWT83372.1"/>
    <property type="molecule type" value="Genomic_DNA"/>
</dbReference>
<comment type="caution">
    <text evidence="2">The sequence shown here is derived from an EMBL/GenBank/DDBJ whole genome shotgun (WGS) entry which is preliminary data.</text>
</comment>
<name>A0A5C5Z7Q0_9BACT</name>
<sequence>MDGNWGEWQQPNRGGYEVRLPYAKVDSAVLERTPNRRACNSKQQWDGQRPLAVFRILIGSQSNGAKEDSELLARKSDRSIGHDS</sequence>
<dbReference type="AlphaFoldDB" id="A0A5C5Z7Q0"/>
<reference evidence="2 3" key="1">
    <citation type="submission" date="2019-02" db="EMBL/GenBank/DDBJ databases">
        <title>Deep-cultivation of Planctomycetes and their phenomic and genomic characterization uncovers novel biology.</title>
        <authorList>
            <person name="Wiegand S."/>
            <person name="Jogler M."/>
            <person name="Boedeker C."/>
            <person name="Pinto D."/>
            <person name="Vollmers J."/>
            <person name="Rivas-Marin E."/>
            <person name="Kohn T."/>
            <person name="Peeters S.H."/>
            <person name="Heuer A."/>
            <person name="Rast P."/>
            <person name="Oberbeckmann S."/>
            <person name="Bunk B."/>
            <person name="Jeske O."/>
            <person name="Meyerdierks A."/>
            <person name="Storesund J.E."/>
            <person name="Kallscheuer N."/>
            <person name="Luecker S."/>
            <person name="Lage O.M."/>
            <person name="Pohl T."/>
            <person name="Merkel B.J."/>
            <person name="Hornburger P."/>
            <person name="Mueller R.-W."/>
            <person name="Bruemmer F."/>
            <person name="Labrenz M."/>
            <person name="Spormann A.M."/>
            <person name="Op Den Camp H."/>
            <person name="Overmann J."/>
            <person name="Amann R."/>
            <person name="Jetten M.S.M."/>
            <person name="Mascher T."/>
            <person name="Medema M.H."/>
            <person name="Devos D.P."/>
            <person name="Kaster A.-K."/>
            <person name="Ovreas L."/>
            <person name="Rohde M."/>
            <person name="Galperin M.Y."/>
            <person name="Jogler C."/>
        </authorList>
    </citation>
    <scope>NUCLEOTIDE SEQUENCE [LARGE SCALE GENOMIC DNA]</scope>
    <source>
        <strain evidence="2 3">CA13</strain>
    </source>
</reference>
<evidence type="ECO:0000313" key="2">
    <source>
        <dbReference type="EMBL" id="TWT83372.1"/>
    </source>
</evidence>
<feature type="compositionally biased region" description="Basic and acidic residues" evidence="1">
    <location>
        <begin position="65"/>
        <end position="84"/>
    </location>
</feature>
<accession>A0A5C5Z7Q0</accession>
<evidence type="ECO:0000256" key="1">
    <source>
        <dbReference type="SAM" id="MobiDB-lite"/>
    </source>
</evidence>
<gene>
    <name evidence="2" type="ORF">CA13_48370</name>
</gene>
<feature type="region of interest" description="Disordered" evidence="1">
    <location>
        <begin position="63"/>
        <end position="84"/>
    </location>
</feature>
<proteinExistence type="predicted"/>
<organism evidence="2 3">
    <name type="scientific">Novipirellula herctigrandis</name>
    <dbReference type="NCBI Taxonomy" id="2527986"/>
    <lineage>
        <taxon>Bacteria</taxon>
        <taxon>Pseudomonadati</taxon>
        <taxon>Planctomycetota</taxon>
        <taxon>Planctomycetia</taxon>
        <taxon>Pirellulales</taxon>
        <taxon>Pirellulaceae</taxon>
        <taxon>Novipirellula</taxon>
    </lineage>
</organism>
<keyword evidence="3" id="KW-1185">Reference proteome</keyword>
<evidence type="ECO:0000313" key="3">
    <source>
        <dbReference type="Proteomes" id="UP000315010"/>
    </source>
</evidence>